<dbReference type="AlphaFoldDB" id="A0A1H2XGK8"/>
<sequence length="47" mass="5717">MNLELKLHKVKSKKEIDLFWEKRDEYMRKDIIPNCTLGKPLNEEDVK</sequence>
<dbReference type="Proteomes" id="UP000198828">
    <property type="component" value="Unassembled WGS sequence"/>
</dbReference>
<proteinExistence type="predicted"/>
<evidence type="ECO:0000313" key="1">
    <source>
        <dbReference type="EMBL" id="SDW92043.1"/>
    </source>
</evidence>
<protein>
    <submittedName>
        <fullName evidence="1">Uncharacterized protein</fullName>
    </submittedName>
</protein>
<dbReference type="RefSeq" id="WP_159428643.1">
    <property type="nucleotide sequence ID" value="NZ_BSYN01000007.1"/>
</dbReference>
<gene>
    <name evidence="1" type="ORF">SAMN05660923_01436</name>
</gene>
<name>A0A1H2XGK8_9FIRM</name>
<evidence type="ECO:0000313" key="2">
    <source>
        <dbReference type="Proteomes" id="UP000198828"/>
    </source>
</evidence>
<organism evidence="1 2">
    <name type="scientific">Tepidimicrobium xylanilyticum</name>
    <dbReference type="NCBI Taxonomy" id="1123352"/>
    <lineage>
        <taxon>Bacteria</taxon>
        <taxon>Bacillati</taxon>
        <taxon>Bacillota</taxon>
        <taxon>Tissierellia</taxon>
        <taxon>Tissierellales</taxon>
        <taxon>Tepidimicrobiaceae</taxon>
        <taxon>Tepidimicrobium</taxon>
    </lineage>
</organism>
<dbReference type="EMBL" id="FNNG01000005">
    <property type="protein sequence ID" value="SDW92043.1"/>
    <property type="molecule type" value="Genomic_DNA"/>
</dbReference>
<keyword evidence="2" id="KW-1185">Reference proteome</keyword>
<accession>A0A1H2XGK8</accession>
<reference evidence="1 2" key="1">
    <citation type="submission" date="2016-10" db="EMBL/GenBank/DDBJ databases">
        <authorList>
            <person name="de Groot N.N."/>
        </authorList>
    </citation>
    <scope>NUCLEOTIDE SEQUENCE [LARGE SCALE GENOMIC DNA]</scope>
    <source>
        <strain evidence="1 2">DSM 23310</strain>
    </source>
</reference>